<feature type="compositionally biased region" description="Basic and acidic residues" evidence="1">
    <location>
        <begin position="23"/>
        <end position="33"/>
    </location>
</feature>
<organism evidence="3 4">
    <name type="scientific">Ophiobolus disseminans</name>
    <dbReference type="NCBI Taxonomy" id="1469910"/>
    <lineage>
        <taxon>Eukaryota</taxon>
        <taxon>Fungi</taxon>
        <taxon>Dikarya</taxon>
        <taxon>Ascomycota</taxon>
        <taxon>Pezizomycotina</taxon>
        <taxon>Dothideomycetes</taxon>
        <taxon>Pleosporomycetidae</taxon>
        <taxon>Pleosporales</taxon>
        <taxon>Pleosporineae</taxon>
        <taxon>Phaeosphaeriaceae</taxon>
        <taxon>Ophiobolus</taxon>
    </lineage>
</organism>
<dbReference type="OrthoDB" id="2435509at2759"/>
<feature type="compositionally biased region" description="Basic and acidic residues" evidence="1">
    <location>
        <begin position="49"/>
        <end position="59"/>
    </location>
</feature>
<sequence>MSSVTNALSGAFDNIHGLDDVKNMLLGRQEDTPRSSTPPRSSNQPTATQKDDDNKDKDNASQTNQASGSAKVTGSQGGSKTITGKPQATSFDPRIPAGGISMVTPNALAGDQFYKVGDYITFAWNYTSLSVTPSAIDVLATCVANQATYTIAVNMSAQETKVVWDTKNVPSGQAPFLTNKYTLLIYDAESSVTAAPRAGYLAVFNQFTFGMYTPQPYVNWSDYSCSNCIKNGALSHSEKMTLKVMLFTSGTTIASLVYFAHGFGLW</sequence>
<name>A0A6A7A5H8_9PLEO</name>
<dbReference type="EMBL" id="MU006222">
    <property type="protein sequence ID" value="KAF2828406.1"/>
    <property type="molecule type" value="Genomic_DNA"/>
</dbReference>
<evidence type="ECO:0000259" key="2">
    <source>
        <dbReference type="Pfam" id="PF23585"/>
    </source>
</evidence>
<feature type="region of interest" description="Disordered" evidence="1">
    <location>
        <begin position="23"/>
        <end position="95"/>
    </location>
</feature>
<evidence type="ECO:0000256" key="1">
    <source>
        <dbReference type="SAM" id="MobiDB-lite"/>
    </source>
</evidence>
<keyword evidence="4" id="KW-1185">Reference proteome</keyword>
<reference evidence="3" key="1">
    <citation type="journal article" date="2020" name="Stud. Mycol.">
        <title>101 Dothideomycetes genomes: a test case for predicting lifestyles and emergence of pathogens.</title>
        <authorList>
            <person name="Haridas S."/>
            <person name="Albert R."/>
            <person name="Binder M."/>
            <person name="Bloem J."/>
            <person name="Labutti K."/>
            <person name="Salamov A."/>
            <person name="Andreopoulos B."/>
            <person name="Baker S."/>
            <person name="Barry K."/>
            <person name="Bills G."/>
            <person name="Bluhm B."/>
            <person name="Cannon C."/>
            <person name="Castanera R."/>
            <person name="Culley D."/>
            <person name="Daum C."/>
            <person name="Ezra D."/>
            <person name="Gonzalez J."/>
            <person name="Henrissat B."/>
            <person name="Kuo A."/>
            <person name="Liang C."/>
            <person name="Lipzen A."/>
            <person name="Lutzoni F."/>
            <person name="Magnuson J."/>
            <person name="Mondo S."/>
            <person name="Nolan M."/>
            <person name="Ohm R."/>
            <person name="Pangilinan J."/>
            <person name="Park H.-J."/>
            <person name="Ramirez L."/>
            <person name="Alfaro M."/>
            <person name="Sun H."/>
            <person name="Tritt A."/>
            <person name="Yoshinaga Y."/>
            <person name="Zwiers L.-H."/>
            <person name="Turgeon B."/>
            <person name="Goodwin S."/>
            <person name="Spatafora J."/>
            <person name="Crous P."/>
            <person name="Grigoriev I."/>
        </authorList>
    </citation>
    <scope>NUCLEOTIDE SEQUENCE</scope>
    <source>
        <strain evidence="3">CBS 113818</strain>
    </source>
</reference>
<protein>
    <recommendedName>
        <fullName evidence="2">DUF7137 domain-containing protein</fullName>
    </recommendedName>
</protein>
<dbReference type="Pfam" id="PF23585">
    <property type="entry name" value="DUF7137"/>
    <property type="match status" value="1"/>
</dbReference>
<feature type="domain" description="DUF7137" evidence="2">
    <location>
        <begin position="95"/>
        <end position="226"/>
    </location>
</feature>
<dbReference type="InterPro" id="IPR055561">
    <property type="entry name" value="DUF7137"/>
</dbReference>
<proteinExistence type="predicted"/>
<evidence type="ECO:0000313" key="3">
    <source>
        <dbReference type="EMBL" id="KAF2828406.1"/>
    </source>
</evidence>
<dbReference type="PANTHER" id="PTHR42028:SF1">
    <property type="entry name" value="YALI0E30657P"/>
    <property type="match status" value="1"/>
</dbReference>
<gene>
    <name evidence="3" type="ORF">CC86DRAFT_287855</name>
</gene>
<evidence type="ECO:0000313" key="4">
    <source>
        <dbReference type="Proteomes" id="UP000799424"/>
    </source>
</evidence>
<dbReference type="Proteomes" id="UP000799424">
    <property type="component" value="Unassembled WGS sequence"/>
</dbReference>
<dbReference type="PANTHER" id="PTHR42028">
    <property type="entry name" value="CHROMOSOME 1, WHOLE GENOME SHOTGUN SEQUENCE"/>
    <property type="match status" value="1"/>
</dbReference>
<feature type="compositionally biased region" description="Polar residues" evidence="1">
    <location>
        <begin position="60"/>
        <end position="90"/>
    </location>
</feature>
<dbReference type="AlphaFoldDB" id="A0A6A7A5H8"/>
<accession>A0A6A7A5H8</accession>